<feature type="compositionally biased region" description="Pro residues" evidence="4">
    <location>
        <begin position="511"/>
        <end position="520"/>
    </location>
</feature>
<dbReference type="GO" id="GO:1990498">
    <property type="term" value="C:mitotic spindle microtubule"/>
    <property type="evidence" value="ECO:0007669"/>
    <property type="project" value="UniProtKB-ARBA"/>
</dbReference>
<dbReference type="HOGENOM" id="CLU_008401_0_0_1"/>
<dbReference type="Pfam" id="PF21042">
    <property type="entry name" value="Stu2_CTS"/>
    <property type="match status" value="1"/>
</dbReference>
<evidence type="ECO:0000313" key="6">
    <source>
        <dbReference type="EMBL" id="KIW01993.1"/>
    </source>
</evidence>
<feature type="compositionally biased region" description="Basic and acidic residues" evidence="4">
    <location>
        <begin position="686"/>
        <end position="695"/>
    </location>
</feature>
<evidence type="ECO:0000256" key="2">
    <source>
        <dbReference type="ARBA" id="ARBA00022490"/>
    </source>
</evidence>
<dbReference type="GO" id="GO:0051315">
    <property type="term" value="P:attachment of mitotic spindle microtubules to kinetochore"/>
    <property type="evidence" value="ECO:0007669"/>
    <property type="project" value="UniProtKB-ARBA"/>
</dbReference>
<sequence>MAEQEEDFSQLPLPDRFTHKNWKVRKEGYEAAVKVFDLAQSENDPDVRQFINDPNLLKGAVADSNVAAQQEGLGALISFLNIAGIQGCMRTRGLTITPIVEKGLAATRPAAKQKALEAILLYIELDKADPIVEELLPLLSHKQPKIIAATLACLREIYHAYGCKVVEPKPTLKLLPKVYGHADKNVRAEAQNLTVELYRWLKEAMKPLFWNDLKPVQQTDLDKLFEKVKDEPPPKQERLLRSQQERMAAAPAAGAADGPGEEDEGEAEFDLEPEYEAVNVMAKIPKDFQERLASSKWKDRKEALDDLHQAVNVPRIEPGPFDDIMRGLAKCMKDANIAVVTVAANCVELFAKGLKKDFNKYRSTVMNPMLERLKEKKQSVTDALGAALDAVFASSNGFSDCLEEIIECLKHKNPQVKLESTRFLIRILASSREAPQPPEVKTIAENATKLLTDSNATQRDAGAEVLGVLWKIMGDRIMNVHLDGLDDIRKSKIKEFHDKAEVKAKFKPKSAAPPPKPAAAPGPAQKRMGMVGKKPPAGLKKPAAAAPPPSSPPAEDPPALAPRPTTRPGAPKLAAPKSGLAAPGSGLRPPTGLKRPGGIPGPSGMASPARRVASPVEEPPAAVPQPKLGLGPGRGLAGRPLGKPVNRAPTPDSVPTTASGLSGLSSAERAELDELRAEVDRLRRENEHLRQEKARQASQIHELTNQNAQLIEDHTRDVLSIKAKETQLVRARSDEEEARQAVAHAQREIDRLKRELSRQVRASSPAPLDISEHIDNATNGAYGSIISGRTRSYVTSPTESLGKENTFGDHPASLRSKLSSPPLTGGSFGSSGGSPNRRSVLSSGGGTQDSIGSAGTSGAESWRRAAEVTQNLKARIEMMKAKQGLSRPH</sequence>
<feature type="compositionally biased region" description="Low complexity" evidence="4">
    <location>
        <begin position="248"/>
        <end position="258"/>
    </location>
</feature>
<feature type="compositionally biased region" description="Low complexity" evidence="4">
    <location>
        <begin position="562"/>
        <end position="571"/>
    </location>
</feature>
<feature type="compositionally biased region" description="Polar residues" evidence="4">
    <location>
        <begin position="836"/>
        <end position="859"/>
    </location>
</feature>
<gene>
    <name evidence="6" type="ORF">PV09_06503</name>
</gene>
<feature type="region of interest" description="Disordered" evidence="4">
    <location>
        <begin position="499"/>
        <end position="672"/>
    </location>
</feature>
<keyword evidence="7" id="KW-1185">Reference proteome</keyword>
<evidence type="ECO:0000259" key="5">
    <source>
        <dbReference type="SMART" id="SM01349"/>
    </source>
</evidence>
<dbReference type="Proteomes" id="UP000053259">
    <property type="component" value="Unassembled WGS sequence"/>
</dbReference>
<dbReference type="GO" id="GO:0051010">
    <property type="term" value="F:microtubule plus-end binding"/>
    <property type="evidence" value="ECO:0007669"/>
    <property type="project" value="InterPro"/>
</dbReference>
<dbReference type="AlphaFoldDB" id="A0A0D2A5J6"/>
<dbReference type="Pfam" id="PF21041">
    <property type="entry name" value="XMAP215_CLASP_TOG"/>
    <property type="match status" value="2"/>
</dbReference>
<feature type="region of interest" description="Disordered" evidence="4">
    <location>
        <begin position="795"/>
        <end position="866"/>
    </location>
</feature>
<dbReference type="InterPro" id="IPR048491">
    <property type="entry name" value="XMAP215_CLASP_TOG"/>
</dbReference>
<dbReference type="VEuPathDB" id="FungiDB:PV09_06503"/>
<feature type="region of interest" description="Disordered" evidence="4">
    <location>
        <begin position="686"/>
        <end position="707"/>
    </location>
</feature>
<dbReference type="GO" id="GO:0030951">
    <property type="term" value="P:establishment or maintenance of microtubule cytoskeleton polarity"/>
    <property type="evidence" value="ECO:0007669"/>
    <property type="project" value="InterPro"/>
</dbReference>
<feature type="compositionally biased region" description="Polar residues" evidence="4">
    <location>
        <begin position="653"/>
        <end position="665"/>
    </location>
</feature>
<evidence type="ECO:0000256" key="3">
    <source>
        <dbReference type="ARBA" id="ARBA00023212"/>
    </source>
</evidence>
<feature type="region of interest" description="Disordered" evidence="4">
    <location>
        <begin position="243"/>
        <end position="268"/>
    </location>
</feature>
<feature type="domain" description="TOG" evidence="5">
    <location>
        <begin position="273"/>
        <end position="506"/>
    </location>
</feature>
<proteinExistence type="predicted"/>
<feature type="domain" description="TOG" evidence="5">
    <location>
        <begin position="1"/>
        <end position="234"/>
    </location>
</feature>
<dbReference type="Gene3D" id="1.25.10.10">
    <property type="entry name" value="Leucine-rich Repeat Variant"/>
    <property type="match status" value="2"/>
</dbReference>
<dbReference type="GO" id="GO:0046785">
    <property type="term" value="P:microtubule polymerization"/>
    <property type="evidence" value="ECO:0007669"/>
    <property type="project" value="InterPro"/>
</dbReference>
<dbReference type="GO" id="GO:0000022">
    <property type="term" value="P:mitotic spindle elongation"/>
    <property type="evidence" value="ECO:0007669"/>
    <property type="project" value="UniProtKB-ARBA"/>
</dbReference>
<protein>
    <recommendedName>
        <fullName evidence="5">TOG domain-containing protein</fullName>
    </recommendedName>
</protein>
<dbReference type="InParanoid" id="A0A0D2A5J6"/>
<dbReference type="GO" id="GO:0099070">
    <property type="term" value="C:static microtubule bundle"/>
    <property type="evidence" value="ECO:0007669"/>
    <property type="project" value="UniProtKB-ARBA"/>
</dbReference>
<dbReference type="InterPro" id="IPR045110">
    <property type="entry name" value="XMAP215"/>
</dbReference>
<keyword evidence="3" id="KW-0206">Cytoskeleton</keyword>
<dbReference type="EMBL" id="KN847551">
    <property type="protein sequence ID" value="KIW01993.1"/>
    <property type="molecule type" value="Genomic_DNA"/>
</dbReference>
<evidence type="ECO:0000256" key="4">
    <source>
        <dbReference type="SAM" id="MobiDB-lite"/>
    </source>
</evidence>
<dbReference type="GeneID" id="27314476"/>
<feature type="compositionally biased region" description="Low complexity" evidence="4">
    <location>
        <begin position="533"/>
        <end position="544"/>
    </location>
</feature>
<dbReference type="SUPFAM" id="SSF48371">
    <property type="entry name" value="ARM repeat"/>
    <property type="match status" value="1"/>
</dbReference>
<dbReference type="InterPro" id="IPR011989">
    <property type="entry name" value="ARM-like"/>
</dbReference>
<dbReference type="InterPro" id="IPR048492">
    <property type="entry name" value="Stu2_CTS"/>
</dbReference>
<dbReference type="RefSeq" id="XP_016211862.1">
    <property type="nucleotide sequence ID" value="XM_016360150.1"/>
</dbReference>
<dbReference type="FunFam" id="1.25.10.10:FF:000019">
    <property type="entry name" value="Cytoskeleton-associated protein 5"/>
    <property type="match status" value="1"/>
</dbReference>
<organism evidence="6 7">
    <name type="scientific">Verruconis gallopava</name>
    <dbReference type="NCBI Taxonomy" id="253628"/>
    <lineage>
        <taxon>Eukaryota</taxon>
        <taxon>Fungi</taxon>
        <taxon>Dikarya</taxon>
        <taxon>Ascomycota</taxon>
        <taxon>Pezizomycotina</taxon>
        <taxon>Dothideomycetes</taxon>
        <taxon>Pleosporomycetidae</taxon>
        <taxon>Venturiales</taxon>
        <taxon>Sympoventuriaceae</taxon>
        <taxon>Verruconis</taxon>
    </lineage>
</organism>
<accession>A0A0D2A5J6</accession>
<feature type="compositionally biased region" description="Polar residues" evidence="4">
    <location>
        <begin position="696"/>
        <end position="707"/>
    </location>
</feature>
<dbReference type="GO" id="GO:1990571">
    <property type="term" value="P:meiotic centromere clustering"/>
    <property type="evidence" value="ECO:0007669"/>
    <property type="project" value="UniProtKB-ARBA"/>
</dbReference>
<dbReference type="SMART" id="SM01349">
    <property type="entry name" value="TOG"/>
    <property type="match status" value="2"/>
</dbReference>
<dbReference type="FunCoup" id="A0A0D2A5J6">
    <property type="interactions" value="63"/>
</dbReference>
<evidence type="ECO:0000313" key="7">
    <source>
        <dbReference type="Proteomes" id="UP000053259"/>
    </source>
</evidence>
<dbReference type="FunFam" id="1.25.10.10:FF:000282">
    <property type="entry name" value="Spindle pole body component"/>
    <property type="match status" value="1"/>
</dbReference>
<dbReference type="InterPro" id="IPR034085">
    <property type="entry name" value="TOG"/>
</dbReference>
<dbReference type="GO" id="GO:0061863">
    <property type="term" value="F:microtubule plus end polymerase"/>
    <property type="evidence" value="ECO:0007669"/>
    <property type="project" value="InterPro"/>
</dbReference>
<comment type="subcellular location">
    <subcellularLocation>
        <location evidence="1">Cytoplasm</location>
        <location evidence="1">Cytoskeleton</location>
        <location evidence="1">Microtubule organizing center</location>
        <location evidence="1">Spindle pole body</location>
    </subcellularLocation>
</comment>
<dbReference type="OrthoDB" id="205662at2759"/>
<dbReference type="GO" id="GO:0005881">
    <property type="term" value="C:cytoplasmic microtubule"/>
    <property type="evidence" value="ECO:0007669"/>
    <property type="project" value="UniProtKB-ARBA"/>
</dbReference>
<name>A0A0D2A5J6_9PEZI</name>
<dbReference type="STRING" id="253628.A0A0D2A5J6"/>
<keyword evidence="2" id="KW-0963">Cytoplasm</keyword>
<dbReference type="GO" id="GO:0044732">
    <property type="term" value="C:mitotic spindle pole body"/>
    <property type="evidence" value="ECO:0007669"/>
    <property type="project" value="UniProtKB-ARBA"/>
</dbReference>
<dbReference type="PANTHER" id="PTHR12609">
    <property type="entry name" value="MICROTUBULE ASSOCIATED PROTEIN XMAP215"/>
    <property type="match status" value="1"/>
</dbReference>
<feature type="compositionally biased region" description="Acidic residues" evidence="4">
    <location>
        <begin position="259"/>
        <end position="268"/>
    </location>
</feature>
<feature type="compositionally biased region" description="Pro residues" evidence="4">
    <location>
        <begin position="545"/>
        <end position="561"/>
    </location>
</feature>
<evidence type="ECO:0000256" key="1">
    <source>
        <dbReference type="ARBA" id="ARBA00004317"/>
    </source>
</evidence>
<reference evidence="6 7" key="1">
    <citation type="submission" date="2015-01" db="EMBL/GenBank/DDBJ databases">
        <title>The Genome Sequence of Ochroconis gallopava CBS43764.</title>
        <authorList>
            <consortium name="The Broad Institute Genomics Platform"/>
            <person name="Cuomo C."/>
            <person name="de Hoog S."/>
            <person name="Gorbushina A."/>
            <person name="Stielow B."/>
            <person name="Teixiera M."/>
            <person name="Abouelleil A."/>
            <person name="Chapman S.B."/>
            <person name="Priest M."/>
            <person name="Young S.K."/>
            <person name="Wortman J."/>
            <person name="Nusbaum C."/>
            <person name="Birren B."/>
        </authorList>
    </citation>
    <scope>NUCLEOTIDE SEQUENCE [LARGE SCALE GENOMIC DNA]</scope>
    <source>
        <strain evidence="6 7">CBS 43764</strain>
    </source>
</reference>
<dbReference type="InterPro" id="IPR016024">
    <property type="entry name" value="ARM-type_fold"/>
</dbReference>
<dbReference type="GO" id="GO:0000776">
    <property type="term" value="C:kinetochore"/>
    <property type="evidence" value="ECO:0007669"/>
    <property type="project" value="UniProtKB-ARBA"/>
</dbReference>